<dbReference type="SUPFAM" id="SSF48726">
    <property type="entry name" value="Immunoglobulin"/>
    <property type="match status" value="1"/>
</dbReference>
<feature type="active site" evidence="7">
    <location>
        <position position="1065"/>
    </location>
</feature>
<keyword evidence="10" id="KW-0812">Transmembrane</keyword>
<evidence type="ECO:0000256" key="10">
    <source>
        <dbReference type="SAM" id="Phobius"/>
    </source>
</evidence>
<dbReference type="GO" id="GO:0008810">
    <property type="term" value="F:cellulase activity"/>
    <property type="evidence" value="ECO:0007669"/>
    <property type="project" value="UniProtKB-EC"/>
</dbReference>
<dbReference type="InterPro" id="IPR012341">
    <property type="entry name" value="6hp_glycosidase-like_sf"/>
</dbReference>
<feature type="domain" description="Glycoside hydrolase family 9" evidence="11">
    <location>
        <begin position="588"/>
        <end position="1086"/>
    </location>
</feature>
<sequence length="1285" mass="134726">MVSPRHRLHRTAAALVGGLLVTTTLLAPAAASPLDIPHDFSAGPDGWFSYGPGATTEVTDGELCTSLPAHSGNPWDVAVAHNAVGLEAGTTYDVAFTASSTAEIAIRAQVGINAEPYPGVHAEDLTITATPEEHSFSFSFTSDVDAEAAETGGQLSFQIGNQGEPFTFCLDDFSLTEAGATEEQLPALDVPPFFTTGNLTPSTTVEEGVLCTTVPAGTTNTYDAIVGVNGIPVQEGGSYTLSFLASADVASDITVVVGENGGDYRQAFSQAVALDSAEPTRYSYEFTSDLAFPASTGDGAPEGQVAFQLGGGAEAFELCLSEPSLALEVAAGGNLVPNGDFGSGALDPFTAPEGVAVDLSSGAACLTVPDTLGQYDGLVLNGLAVEEGQTYTLTFDASADPGKTVRALIGENGGSYGTVLDEDVALTAETTGHELTFVASAGYPAATVDPGDGPFEGQLAFQVGGRGAFDFCIDDISLVESDTPPPPYEPETGPRIRVNQVGYLPDGPKQATLVTDATEPLEYEVLADGIVVHTGQTVPAGLDETAGTDVHELDFSDYRPDVVDADAVHEIAVDGEVSFEFAVRDDLYQQLRADALNYFYPARSGIAIDGGIMDGQPDAGEYTRDAGHVEDPDSSLVADSPNRGDVDVRCLSPETEGDYWKYGDWSCDYTLDVVGGWYDAGDHGKYVVNGGISVGQVLSTYERTLYSPTGTGSALGDGSLNIPESDNGVPDPLDEARWELEWMLSMQAPDGAQHAGMVHHKIADVDWTGLPLLPSEDPQERYLHRPSTAATLNLAAVAAQGARLWAPYDQAFADELLAAARVAWDAAVATPDLFEPAPNADPSPGSGPYDDDEVGDEFYWAAAELFLTTGEEAFEEHVLGSPFHTADIWSPSGFSWGSTAALGRMDLATVESDLPGRDDVRASVVEGADRYLGWQQAQPFGTAYPGNEGVYEWGSNSAVLNNQVVIATAFDLTSDQVYADAVLEAMDYLLGRNALNNSYITGYGDVFSDDQHSRWFAHSIDPDLPNPPRGSVAGGPNSDVGTWDPVISGLYDEERMCAPQRCYLDDIQSWSTNEITVNWNSALSWVASFVADQQAGDESGAGQVVDVVDHPEDMTVEEGEDAVFTASASGDPVPDVQWQRLVDGVWTDVDGAEEETFTFEAALEDDGALVRAYFSNGFGGFFTDPATLSVTDAEPRPTPGPSDEPDDGTPDDGGAPDDGASPGAGGLPEDGGTPSEPGAGGGPTQNLSDTGPSDLVLPALLTAVLLLAVGSVVVARGRRQQDELG</sequence>
<feature type="domain" description="CBM-cenC" evidence="12">
    <location>
        <begin position="193"/>
        <end position="289"/>
    </location>
</feature>
<dbReference type="InterPro" id="IPR014756">
    <property type="entry name" value="Ig_E-set"/>
</dbReference>
<comment type="similarity">
    <text evidence="1 6 8">Belongs to the glycosyl hydrolase 9 (cellulase E) family.</text>
</comment>
<dbReference type="PROSITE" id="PS00698">
    <property type="entry name" value="GH9_3"/>
    <property type="match status" value="1"/>
</dbReference>
<evidence type="ECO:0000313" key="14">
    <source>
        <dbReference type="EMBL" id="SDD45976.1"/>
    </source>
</evidence>
<dbReference type="EMBL" id="LT629688">
    <property type="protein sequence ID" value="SDD45976.1"/>
    <property type="molecule type" value="Genomic_DNA"/>
</dbReference>
<evidence type="ECO:0000256" key="4">
    <source>
        <dbReference type="ARBA" id="ARBA00023295"/>
    </source>
</evidence>
<evidence type="ECO:0000256" key="9">
    <source>
        <dbReference type="SAM" id="MobiDB-lite"/>
    </source>
</evidence>
<feature type="domain" description="CBM-cenC" evidence="12">
    <location>
        <begin position="38"/>
        <end position="149"/>
    </location>
</feature>
<feature type="domain" description="Cellulase Ig-like" evidence="13">
    <location>
        <begin position="492"/>
        <end position="559"/>
    </location>
</feature>
<dbReference type="OrthoDB" id="9758662at2"/>
<dbReference type="STRING" id="675864.SAMN04489747_0990"/>
<dbReference type="Proteomes" id="UP000198546">
    <property type="component" value="Chromosome i"/>
</dbReference>
<organism evidence="14 15">
    <name type="scientific">Auraticoccus monumenti</name>
    <dbReference type="NCBI Taxonomy" id="675864"/>
    <lineage>
        <taxon>Bacteria</taxon>
        <taxon>Bacillati</taxon>
        <taxon>Actinomycetota</taxon>
        <taxon>Actinomycetes</taxon>
        <taxon>Propionibacteriales</taxon>
        <taxon>Propionibacteriaceae</taxon>
        <taxon>Auraticoccus</taxon>
    </lineage>
</organism>
<dbReference type="InterPro" id="IPR018221">
    <property type="entry name" value="Glyco_hydro_9_His_AS"/>
</dbReference>
<evidence type="ECO:0000256" key="1">
    <source>
        <dbReference type="ARBA" id="ARBA00007072"/>
    </source>
</evidence>
<dbReference type="GO" id="GO:0030245">
    <property type="term" value="P:cellulose catabolic process"/>
    <property type="evidence" value="ECO:0007669"/>
    <property type="project" value="UniProtKB-KW"/>
</dbReference>
<dbReference type="Pfam" id="PF02018">
    <property type="entry name" value="CBM_4_9"/>
    <property type="match status" value="3"/>
</dbReference>
<reference evidence="14 15" key="1">
    <citation type="submission" date="2016-10" db="EMBL/GenBank/DDBJ databases">
        <authorList>
            <person name="de Groot N.N."/>
        </authorList>
    </citation>
    <scope>NUCLEOTIDE SEQUENCE [LARGE SCALE GENOMIC DNA]</scope>
    <source>
        <strain evidence="14 15">MON 2.2</strain>
    </source>
</reference>
<dbReference type="InterPro" id="IPR003305">
    <property type="entry name" value="CenC_carb-bd"/>
</dbReference>
<proteinExistence type="inferred from homology"/>
<feature type="active site" evidence="7">
    <location>
        <position position="1074"/>
    </location>
</feature>
<dbReference type="SUPFAM" id="SSF49785">
    <property type="entry name" value="Galactose-binding domain-like"/>
    <property type="match status" value="3"/>
</dbReference>
<evidence type="ECO:0000256" key="7">
    <source>
        <dbReference type="PROSITE-ProRule" id="PRU10060"/>
    </source>
</evidence>
<keyword evidence="10" id="KW-1133">Transmembrane helix</keyword>
<feature type="domain" description="CBM-cenC" evidence="12">
    <location>
        <begin position="333"/>
        <end position="440"/>
    </location>
</feature>
<keyword evidence="4 6" id="KW-0326">Glycosidase</keyword>
<dbReference type="Gene3D" id="1.50.10.10">
    <property type="match status" value="1"/>
</dbReference>
<feature type="region of interest" description="Disordered" evidence="9">
    <location>
        <begin position="833"/>
        <end position="853"/>
    </location>
</feature>
<feature type="active site" evidence="6">
    <location>
        <position position="1012"/>
    </location>
</feature>
<dbReference type="PROSITE" id="PS00592">
    <property type="entry name" value="GH9_2"/>
    <property type="match status" value="1"/>
</dbReference>
<dbReference type="Pfam" id="PF02927">
    <property type="entry name" value="CelD_N"/>
    <property type="match status" value="1"/>
</dbReference>
<keyword evidence="8" id="KW-0136">Cellulose degradation</keyword>
<evidence type="ECO:0000259" key="12">
    <source>
        <dbReference type="Pfam" id="PF02018"/>
    </source>
</evidence>
<dbReference type="Gene3D" id="2.60.40.10">
    <property type="entry name" value="Immunoglobulins"/>
    <property type="match status" value="2"/>
</dbReference>
<dbReference type="InterPro" id="IPR036179">
    <property type="entry name" value="Ig-like_dom_sf"/>
</dbReference>
<feature type="signal peptide" evidence="8">
    <location>
        <begin position="1"/>
        <end position="29"/>
    </location>
</feature>
<dbReference type="InterPro" id="IPR004197">
    <property type="entry name" value="Cellulase_Ig-like"/>
</dbReference>
<evidence type="ECO:0000256" key="3">
    <source>
        <dbReference type="ARBA" id="ARBA00023277"/>
    </source>
</evidence>
<evidence type="ECO:0000313" key="15">
    <source>
        <dbReference type="Proteomes" id="UP000198546"/>
    </source>
</evidence>
<evidence type="ECO:0000256" key="2">
    <source>
        <dbReference type="ARBA" id="ARBA00022801"/>
    </source>
</evidence>
<name>A0A1G6UZB4_9ACTN</name>
<dbReference type="Gene3D" id="2.60.120.260">
    <property type="entry name" value="Galactose-binding domain-like"/>
    <property type="match status" value="3"/>
</dbReference>
<dbReference type="EC" id="3.2.1.4" evidence="8"/>
<dbReference type="InterPro" id="IPR033126">
    <property type="entry name" value="Glyco_hydro_9_Asp/Glu_AS"/>
</dbReference>
<keyword evidence="10" id="KW-0472">Membrane</keyword>
<keyword evidence="8" id="KW-0732">Signal</keyword>
<comment type="catalytic activity">
    <reaction evidence="8">
        <text>Endohydrolysis of (1-&gt;4)-beta-D-glucosidic linkages in cellulose, lichenin and cereal beta-D-glucans.</text>
        <dbReference type="EC" id="3.2.1.4"/>
    </reaction>
</comment>
<keyword evidence="15" id="KW-1185">Reference proteome</keyword>
<keyword evidence="2 6" id="KW-0378">Hydrolase</keyword>
<evidence type="ECO:0000259" key="13">
    <source>
        <dbReference type="Pfam" id="PF02927"/>
    </source>
</evidence>
<evidence type="ECO:0000259" key="11">
    <source>
        <dbReference type="Pfam" id="PF00759"/>
    </source>
</evidence>
<feature type="chain" id="PRO_5009029010" description="Endoglucanase" evidence="8">
    <location>
        <begin position="30"/>
        <end position="1285"/>
    </location>
</feature>
<keyword evidence="3 6" id="KW-0119">Carbohydrate metabolism</keyword>
<evidence type="ECO:0000256" key="8">
    <source>
        <dbReference type="RuleBase" id="RU361166"/>
    </source>
</evidence>
<evidence type="ECO:0000256" key="6">
    <source>
        <dbReference type="PROSITE-ProRule" id="PRU10059"/>
    </source>
</evidence>
<dbReference type="SUPFAM" id="SSF48208">
    <property type="entry name" value="Six-hairpin glycosidases"/>
    <property type="match status" value="1"/>
</dbReference>
<gene>
    <name evidence="14" type="ORF">SAMN04489747_0990</name>
</gene>
<accession>A0A1G6UZB4</accession>
<dbReference type="InterPro" id="IPR013783">
    <property type="entry name" value="Ig-like_fold"/>
</dbReference>
<feature type="transmembrane region" description="Helical" evidence="10">
    <location>
        <begin position="1255"/>
        <end position="1275"/>
    </location>
</feature>
<dbReference type="InterPro" id="IPR008979">
    <property type="entry name" value="Galactose-bd-like_sf"/>
</dbReference>
<evidence type="ECO:0000256" key="5">
    <source>
        <dbReference type="ARBA" id="ARBA00023326"/>
    </source>
</evidence>
<feature type="region of interest" description="Disordered" evidence="9">
    <location>
        <begin position="1185"/>
        <end position="1254"/>
    </location>
</feature>
<dbReference type="Pfam" id="PF00759">
    <property type="entry name" value="Glyco_hydro_9"/>
    <property type="match status" value="1"/>
</dbReference>
<dbReference type="InterPro" id="IPR008928">
    <property type="entry name" value="6-hairpin_glycosidase_sf"/>
</dbReference>
<dbReference type="CDD" id="cd02850">
    <property type="entry name" value="E_set_Cellulase_N"/>
    <property type="match status" value="1"/>
</dbReference>
<dbReference type="PANTHER" id="PTHR22298">
    <property type="entry name" value="ENDO-1,4-BETA-GLUCANASE"/>
    <property type="match status" value="1"/>
</dbReference>
<protein>
    <recommendedName>
        <fullName evidence="8">Endoglucanase</fullName>
        <ecNumber evidence="8">3.2.1.4</ecNumber>
    </recommendedName>
</protein>
<dbReference type="RefSeq" id="WP_090591188.1">
    <property type="nucleotide sequence ID" value="NZ_LT629688.1"/>
</dbReference>
<dbReference type="SUPFAM" id="SSF81296">
    <property type="entry name" value="E set domains"/>
    <property type="match status" value="1"/>
</dbReference>
<keyword evidence="5 6" id="KW-0624">Polysaccharide degradation</keyword>
<dbReference type="InterPro" id="IPR001701">
    <property type="entry name" value="Glyco_hydro_9"/>
</dbReference>